<reference evidence="14 15" key="1">
    <citation type="submission" date="2024-03" db="EMBL/GenBank/DDBJ databases">
        <title>Adaptation during the transition from Ophiocordyceps entomopathogen to insect associate is accompanied by gene loss and intensified selection.</title>
        <authorList>
            <person name="Ward C.M."/>
            <person name="Onetto C.A."/>
            <person name="Borneman A.R."/>
        </authorList>
    </citation>
    <scope>NUCLEOTIDE SEQUENCE [LARGE SCALE GENOMIC DNA]</scope>
    <source>
        <strain evidence="14">AWRI1</strain>
        <tissue evidence="14">Single Adult Female</tissue>
    </source>
</reference>
<keyword evidence="2" id="KW-0547">Nucleotide-binding</keyword>
<evidence type="ECO:0000256" key="11">
    <source>
        <dbReference type="SAM" id="Phobius"/>
    </source>
</evidence>
<evidence type="ECO:0000256" key="1">
    <source>
        <dbReference type="ARBA" id="ARBA00004123"/>
    </source>
</evidence>
<dbReference type="Pfam" id="PF00270">
    <property type="entry name" value="DEAD"/>
    <property type="match status" value="1"/>
</dbReference>
<name>A0AAN9XZE8_9HEMI</name>
<comment type="subcellular location">
    <subcellularLocation>
        <location evidence="1">Nucleus</location>
    </subcellularLocation>
</comment>
<evidence type="ECO:0000259" key="13">
    <source>
        <dbReference type="PROSITE" id="PS51194"/>
    </source>
</evidence>
<dbReference type="PROSITE" id="PS51194">
    <property type="entry name" value="HELICASE_CTER"/>
    <property type="match status" value="1"/>
</dbReference>
<dbReference type="CDD" id="cd18026">
    <property type="entry name" value="DEXHc_POLQ-like"/>
    <property type="match status" value="1"/>
</dbReference>
<dbReference type="GO" id="GO:0016787">
    <property type="term" value="F:hydrolase activity"/>
    <property type="evidence" value="ECO:0007669"/>
    <property type="project" value="UniProtKB-KW"/>
</dbReference>
<dbReference type="CDD" id="cd18795">
    <property type="entry name" value="SF2_C_Ski2"/>
    <property type="match status" value="1"/>
</dbReference>
<feature type="coiled-coil region" evidence="10">
    <location>
        <begin position="817"/>
        <end position="844"/>
    </location>
</feature>
<evidence type="ECO:0000256" key="9">
    <source>
        <dbReference type="ARBA" id="ARBA00048988"/>
    </source>
</evidence>
<sequence>MIMSSVGIADIFNDTWSLSMSTVPEVAEENVISYRQSLFNEFQPLSDNSSFFGLPNYVKNLIFKYKGIDKLYDWQIDCLNLPAINERKNLLFSLPTSGGKTLVAEILMLKELLVRKKNVLFVLPYVALAQEKVRSLASFGLDLEFYVEEYVGGKGKYPPTKHHKKRSVYVCTTEKAAGLIESLLDAKRLDEIGMLVVDEIHLIGDSRGPTLEMMLTKLMFVSKNVHIIAMSATVGNLTELGNFLNAFVYTKDFRPVELVEYVKCLNKVYRIVRNSNGTCELVFERNMNFNYSEEMLRRDPGLLGGLTREVIPDNSCLVFCPTKKQCGNFALLVCQAVDKNVKEFRKSEKMSLLRALAEEGQGIVCPILRKTIPYGVAYHHSGLTNAERRLLEEAFLGGALSCICCTSTLAAGVNLPAKRVIIFSPYVGRDFLKLSTYKQMSGRAGRMGFTSVGESYVVCEETDMAKILELLKSDMDRCESKMNANSFISFTACAIGLKIAPTKSSLIDLYNVTLHHLQNTSSENPISEEEIIDKSLEELISMKAIDKSENGEYILTHIAQAAMAGIFIFTIILVSRFYDHVTNTRIFSGNLDITDAQTVYDELMVAVEGGLILSSYLHLFYLITPYSAVEEIPISRDVVISVYSNLSPIEKKIAERIGITEVCLIQYSKRGKITVISESIWNRFLRSLIIFNLWNKKSIWEVSKTFEVARGTIHNFLLRTAAFASSVQRFTEALKMEELEYFPALLSKIIPRLSYCCTIELLQLMQLPAVKIGRATQLYKAGYKTLKDIVNADPVKLVSSIDHLPRRVAYEIVAAAKLLLLQEAETLQEEAENLKAELIEKNMEITFTDFDELSYFE</sequence>
<dbReference type="InterPro" id="IPR050474">
    <property type="entry name" value="Hel308_SKI2-like"/>
</dbReference>
<dbReference type="Proteomes" id="UP001367676">
    <property type="component" value="Unassembled WGS sequence"/>
</dbReference>
<evidence type="ECO:0000256" key="4">
    <source>
        <dbReference type="ARBA" id="ARBA00022801"/>
    </source>
</evidence>
<evidence type="ECO:0000256" key="6">
    <source>
        <dbReference type="ARBA" id="ARBA00022840"/>
    </source>
</evidence>
<dbReference type="InterPro" id="IPR014001">
    <property type="entry name" value="Helicase_ATP-bd"/>
</dbReference>
<dbReference type="Gene3D" id="3.40.50.300">
    <property type="entry name" value="P-loop containing nucleotide triphosphate hydrolases"/>
    <property type="match status" value="2"/>
</dbReference>
<dbReference type="EMBL" id="JBBCAQ010000036">
    <property type="protein sequence ID" value="KAK7576109.1"/>
    <property type="molecule type" value="Genomic_DNA"/>
</dbReference>
<organism evidence="14 15">
    <name type="scientific">Parthenolecanium corni</name>
    <dbReference type="NCBI Taxonomy" id="536013"/>
    <lineage>
        <taxon>Eukaryota</taxon>
        <taxon>Metazoa</taxon>
        <taxon>Ecdysozoa</taxon>
        <taxon>Arthropoda</taxon>
        <taxon>Hexapoda</taxon>
        <taxon>Insecta</taxon>
        <taxon>Pterygota</taxon>
        <taxon>Neoptera</taxon>
        <taxon>Paraneoptera</taxon>
        <taxon>Hemiptera</taxon>
        <taxon>Sternorrhyncha</taxon>
        <taxon>Coccoidea</taxon>
        <taxon>Coccidae</taxon>
        <taxon>Parthenolecanium</taxon>
    </lineage>
</organism>
<dbReference type="InterPro" id="IPR046931">
    <property type="entry name" value="HTH_61"/>
</dbReference>
<dbReference type="AlphaFoldDB" id="A0AAN9XZE8"/>
<dbReference type="GO" id="GO:0005524">
    <property type="term" value="F:ATP binding"/>
    <property type="evidence" value="ECO:0007669"/>
    <property type="project" value="UniProtKB-KW"/>
</dbReference>
<evidence type="ECO:0008006" key="16">
    <source>
        <dbReference type="Google" id="ProtNLM"/>
    </source>
</evidence>
<evidence type="ECO:0000256" key="2">
    <source>
        <dbReference type="ARBA" id="ARBA00022741"/>
    </source>
</evidence>
<comment type="caution">
    <text evidence="14">The sequence shown here is derived from an EMBL/GenBank/DDBJ whole genome shotgun (WGS) entry which is preliminary data.</text>
</comment>
<dbReference type="PROSITE" id="PS51192">
    <property type="entry name" value="HELICASE_ATP_BIND_1"/>
    <property type="match status" value="1"/>
</dbReference>
<dbReference type="PANTHER" id="PTHR47961:SF12">
    <property type="entry name" value="HELICASE POLQ-LIKE"/>
    <property type="match status" value="1"/>
</dbReference>
<dbReference type="Pfam" id="PF00271">
    <property type="entry name" value="Helicase_C"/>
    <property type="match status" value="1"/>
</dbReference>
<keyword evidence="11" id="KW-0812">Transmembrane</keyword>
<dbReference type="SMART" id="SM00490">
    <property type="entry name" value="HELICc"/>
    <property type="match status" value="1"/>
</dbReference>
<dbReference type="GO" id="GO:0003676">
    <property type="term" value="F:nucleic acid binding"/>
    <property type="evidence" value="ECO:0007669"/>
    <property type="project" value="InterPro"/>
</dbReference>
<dbReference type="InterPro" id="IPR001650">
    <property type="entry name" value="Helicase_C-like"/>
</dbReference>
<keyword evidence="11" id="KW-0472">Membrane</keyword>
<evidence type="ECO:0000256" key="3">
    <source>
        <dbReference type="ARBA" id="ARBA00022763"/>
    </source>
</evidence>
<feature type="domain" description="Helicase C-terminal" evidence="13">
    <location>
        <begin position="305"/>
        <end position="486"/>
    </location>
</feature>
<keyword evidence="8" id="KW-0539">Nucleus</keyword>
<comment type="catalytic activity">
    <reaction evidence="9">
        <text>ATP + H2O = ADP + phosphate + H(+)</text>
        <dbReference type="Rhea" id="RHEA:13065"/>
        <dbReference type="ChEBI" id="CHEBI:15377"/>
        <dbReference type="ChEBI" id="CHEBI:15378"/>
        <dbReference type="ChEBI" id="CHEBI:30616"/>
        <dbReference type="ChEBI" id="CHEBI:43474"/>
        <dbReference type="ChEBI" id="CHEBI:456216"/>
        <dbReference type="EC" id="5.6.2.4"/>
    </reaction>
</comment>
<dbReference type="GO" id="GO:0005634">
    <property type="term" value="C:nucleus"/>
    <property type="evidence" value="ECO:0007669"/>
    <property type="project" value="UniProtKB-SubCell"/>
</dbReference>
<dbReference type="Pfam" id="PF21099">
    <property type="entry name" value="POLQ_helical"/>
    <property type="match status" value="1"/>
</dbReference>
<dbReference type="SUPFAM" id="SSF52540">
    <property type="entry name" value="P-loop containing nucleoside triphosphate hydrolases"/>
    <property type="match status" value="1"/>
</dbReference>
<dbReference type="InterPro" id="IPR027417">
    <property type="entry name" value="P-loop_NTPase"/>
</dbReference>
<dbReference type="Gene3D" id="1.10.3380.20">
    <property type="match status" value="1"/>
</dbReference>
<dbReference type="FunFam" id="3.40.50.300:FF:000813">
    <property type="entry name" value="helicase POLQ-like isoform X1"/>
    <property type="match status" value="1"/>
</dbReference>
<dbReference type="GO" id="GO:0043138">
    <property type="term" value="F:3'-5' DNA helicase activity"/>
    <property type="evidence" value="ECO:0007669"/>
    <property type="project" value="UniProtKB-EC"/>
</dbReference>
<dbReference type="PANTHER" id="PTHR47961">
    <property type="entry name" value="DNA POLYMERASE THETA, PUTATIVE (AFU_ORTHOLOGUE AFUA_1G05260)-RELATED"/>
    <property type="match status" value="1"/>
</dbReference>
<evidence type="ECO:0000313" key="14">
    <source>
        <dbReference type="EMBL" id="KAK7576109.1"/>
    </source>
</evidence>
<keyword evidence="7" id="KW-0234">DNA repair</keyword>
<evidence type="ECO:0000313" key="15">
    <source>
        <dbReference type="Proteomes" id="UP001367676"/>
    </source>
</evidence>
<keyword evidence="5" id="KW-0347">Helicase</keyword>
<protein>
    <recommendedName>
        <fullName evidence="16">Helicase POLQ-like</fullName>
    </recommendedName>
</protein>
<keyword evidence="11" id="KW-1133">Transmembrane helix</keyword>
<dbReference type="InterPro" id="IPR048960">
    <property type="entry name" value="POLQ-like_helical"/>
</dbReference>
<gene>
    <name evidence="14" type="ORF">V9T40_012395</name>
</gene>
<evidence type="ECO:0000256" key="10">
    <source>
        <dbReference type="SAM" id="Coils"/>
    </source>
</evidence>
<evidence type="ECO:0000256" key="5">
    <source>
        <dbReference type="ARBA" id="ARBA00022806"/>
    </source>
</evidence>
<keyword evidence="10" id="KW-0175">Coiled coil</keyword>
<dbReference type="SMART" id="SM00487">
    <property type="entry name" value="DEXDc"/>
    <property type="match status" value="1"/>
</dbReference>
<keyword evidence="15" id="KW-1185">Reference proteome</keyword>
<feature type="domain" description="Helicase ATP-binding" evidence="12">
    <location>
        <begin position="81"/>
        <end position="252"/>
    </location>
</feature>
<dbReference type="SUPFAM" id="SSF158702">
    <property type="entry name" value="Sec63 N-terminal domain-like"/>
    <property type="match status" value="1"/>
</dbReference>
<feature type="transmembrane region" description="Helical" evidence="11">
    <location>
        <begin position="558"/>
        <end position="578"/>
    </location>
</feature>
<evidence type="ECO:0000259" key="12">
    <source>
        <dbReference type="PROSITE" id="PS51192"/>
    </source>
</evidence>
<dbReference type="InterPro" id="IPR011545">
    <property type="entry name" value="DEAD/DEAH_box_helicase_dom"/>
</dbReference>
<evidence type="ECO:0000256" key="7">
    <source>
        <dbReference type="ARBA" id="ARBA00023204"/>
    </source>
</evidence>
<keyword evidence="4" id="KW-0378">Hydrolase</keyword>
<dbReference type="Pfam" id="PF20470">
    <property type="entry name" value="HTH_61"/>
    <property type="match status" value="1"/>
</dbReference>
<proteinExistence type="predicted"/>
<accession>A0AAN9XZE8</accession>
<evidence type="ECO:0000256" key="8">
    <source>
        <dbReference type="ARBA" id="ARBA00023242"/>
    </source>
</evidence>
<keyword evidence="6" id="KW-0067">ATP-binding</keyword>
<keyword evidence="3" id="KW-0227">DNA damage</keyword>
<dbReference type="GO" id="GO:0006302">
    <property type="term" value="P:double-strand break repair"/>
    <property type="evidence" value="ECO:0007669"/>
    <property type="project" value="UniProtKB-ARBA"/>
</dbReference>